<reference evidence="3 4" key="1">
    <citation type="submission" date="2020-06" db="EMBL/GenBank/DDBJ databases">
        <authorList>
            <person name="Li R."/>
            <person name="Bekaert M."/>
        </authorList>
    </citation>
    <scope>NUCLEOTIDE SEQUENCE [LARGE SCALE GENOMIC DNA]</scope>
    <source>
        <strain evidence="4">wild</strain>
    </source>
</reference>
<keyword evidence="1" id="KW-0175">Coiled coil</keyword>
<keyword evidence="4" id="KW-1185">Reference proteome</keyword>
<feature type="compositionally biased region" description="Polar residues" evidence="2">
    <location>
        <begin position="1"/>
        <end position="10"/>
    </location>
</feature>
<dbReference type="Proteomes" id="UP000507470">
    <property type="component" value="Unassembled WGS sequence"/>
</dbReference>
<dbReference type="EMBL" id="CACVKT020006653">
    <property type="protein sequence ID" value="CAC5402820.1"/>
    <property type="molecule type" value="Genomic_DNA"/>
</dbReference>
<feature type="region of interest" description="Disordered" evidence="2">
    <location>
        <begin position="1"/>
        <end position="44"/>
    </location>
</feature>
<evidence type="ECO:0000313" key="3">
    <source>
        <dbReference type="EMBL" id="CAC5402820.1"/>
    </source>
</evidence>
<name>A0A6J8D6T2_MYTCO</name>
<organism evidence="3 4">
    <name type="scientific">Mytilus coruscus</name>
    <name type="common">Sea mussel</name>
    <dbReference type="NCBI Taxonomy" id="42192"/>
    <lineage>
        <taxon>Eukaryota</taxon>
        <taxon>Metazoa</taxon>
        <taxon>Spiralia</taxon>
        <taxon>Lophotrochozoa</taxon>
        <taxon>Mollusca</taxon>
        <taxon>Bivalvia</taxon>
        <taxon>Autobranchia</taxon>
        <taxon>Pteriomorphia</taxon>
        <taxon>Mytilida</taxon>
        <taxon>Mytiloidea</taxon>
        <taxon>Mytilidae</taxon>
        <taxon>Mytilinae</taxon>
        <taxon>Mytilus</taxon>
    </lineage>
</organism>
<dbReference type="AlphaFoldDB" id="A0A6J8D6T2"/>
<evidence type="ECO:0000313" key="4">
    <source>
        <dbReference type="Proteomes" id="UP000507470"/>
    </source>
</evidence>
<evidence type="ECO:0000256" key="2">
    <source>
        <dbReference type="SAM" id="MobiDB-lite"/>
    </source>
</evidence>
<protein>
    <submittedName>
        <fullName evidence="3">Uncharacterized protein</fullName>
    </submittedName>
</protein>
<accession>A0A6J8D6T2</accession>
<dbReference type="OrthoDB" id="10046076at2759"/>
<evidence type="ECO:0000256" key="1">
    <source>
        <dbReference type="SAM" id="Coils"/>
    </source>
</evidence>
<feature type="coiled-coil region" evidence="1">
    <location>
        <begin position="107"/>
        <end position="134"/>
    </location>
</feature>
<gene>
    <name evidence="3" type="ORF">MCOR_36760</name>
</gene>
<sequence>MQSETPVNTNRLRHHRKPTPPEQDSSKKFAMSSPGSSPVHVDPNAIHHASVPAGLSSLQYQPTTGTTSETLPQPITCTLAQSDIIQIALQLKEMIHSEIDYTIKATIDQYKFEIERLNKENQSLRDDMDALEQYSRRDLIRINGIPDGWIDESSIQTNELVKDLIKTIDEELTPEDIIRSHRIRKPRTREGNEDGRVNNKFQPPRQIIVKIKDHNVKKRNPILRCRKFLKGKTEYKYVRMNEDLTKPRNAIAYKARQLSTEHHLRDTWTVDGKIYVKDNQMQVHVVNTMPAFLRFVSIYCCPGSMDFLDRLNYNNKQNRREYTPPQLITYAEARAKELAEIASSNASAENTSVQMS</sequence>
<proteinExistence type="predicted"/>